<accession>A0A6A6TEC5</accession>
<dbReference type="Proteomes" id="UP000799324">
    <property type="component" value="Unassembled WGS sequence"/>
</dbReference>
<proteinExistence type="predicted"/>
<gene>
    <name evidence="1" type="ORF">K491DRAFT_677138</name>
</gene>
<dbReference type="EMBL" id="MU004323">
    <property type="protein sequence ID" value="KAF2657671.1"/>
    <property type="molecule type" value="Genomic_DNA"/>
</dbReference>
<organism evidence="1 2">
    <name type="scientific">Lophiostoma macrostomum CBS 122681</name>
    <dbReference type="NCBI Taxonomy" id="1314788"/>
    <lineage>
        <taxon>Eukaryota</taxon>
        <taxon>Fungi</taxon>
        <taxon>Dikarya</taxon>
        <taxon>Ascomycota</taxon>
        <taxon>Pezizomycotina</taxon>
        <taxon>Dothideomycetes</taxon>
        <taxon>Pleosporomycetidae</taxon>
        <taxon>Pleosporales</taxon>
        <taxon>Lophiostomataceae</taxon>
        <taxon>Lophiostoma</taxon>
    </lineage>
</organism>
<reference evidence="1" key="1">
    <citation type="journal article" date="2020" name="Stud. Mycol.">
        <title>101 Dothideomycetes genomes: a test case for predicting lifestyles and emergence of pathogens.</title>
        <authorList>
            <person name="Haridas S."/>
            <person name="Albert R."/>
            <person name="Binder M."/>
            <person name="Bloem J."/>
            <person name="Labutti K."/>
            <person name="Salamov A."/>
            <person name="Andreopoulos B."/>
            <person name="Baker S."/>
            <person name="Barry K."/>
            <person name="Bills G."/>
            <person name="Bluhm B."/>
            <person name="Cannon C."/>
            <person name="Castanera R."/>
            <person name="Culley D."/>
            <person name="Daum C."/>
            <person name="Ezra D."/>
            <person name="Gonzalez J."/>
            <person name="Henrissat B."/>
            <person name="Kuo A."/>
            <person name="Liang C."/>
            <person name="Lipzen A."/>
            <person name="Lutzoni F."/>
            <person name="Magnuson J."/>
            <person name="Mondo S."/>
            <person name="Nolan M."/>
            <person name="Ohm R."/>
            <person name="Pangilinan J."/>
            <person name="Park H.-J."/>
            <person name="Ramirez L."/>
            <person name="Alfaro M."/>
            <person name="Sun H."/>
            <person name="Tritt A."/>
            <person name="Yoshinaga Y."/>
            <person name="Zwiers L.-H."/>
            <person name="Turgeon B."/>
            <person name="Goodwin S."/>
            <person name="Spatafora J."/>
            <person name="Crous P."/>
            <person name="Grigoriev I."/>
        </authorList>
    </citation>
    <scope>NUCLEOTIDE SEQUENCE</scope>
    <source>
        <strain evidence="1">CBS 122681</strain>
    </source>
</reference>
<dbReference type="OrthoDB" id="3800294at2759"/>
<sequence length="528" mass="60276">MPPPAPLKLRRRPSQTPKRLTRELVLKYLHNPDIKRMERERRLSGGSFEDSVPGMLGVPERDLGDMKTWLEDLADQEQKKMDWTPEYPYTPLGYYTKGVDSATTPAGRHFVPFELGLNTDVLRRIEQGRGPRPSEIEDLVDPLRVSTLDHSEETRPGGDTYDELLKVLEAWNEMIVAERYGYIQDDDRDEAILEDEHRDELVEALEERGHILPYVRTNQRAQVDLEKNTGRLQQAFRACRPEIGDFHDQTPYNIMAVWIVNHLVATPNIETDSELWDMLFRTMLAEAELQLDGREIVNDKKADIQARLRSASQAGQTQEILRLKKERNDLDVERFTRGAVMVISDLKRARENLYRRKLKEMEGLAVIQTGQKSFVDSLLPDARDMLEQSCEPADAALKTVLGQRMEKLEAEQDMTRGVVQALGELGKNSLIRARKFSAQDIRDPGERAVVLAERLNNPKTAEMMFKVKDETEQVSSTSLVFCETLSRMQTSLGKVHAASKKRYQAYDVVYNRVEAGEGEHGGSAPSEE</sequence>
<evidence type="ECO:0000313" key="2">
    <source>
        <dbReference type="Proteomes" id="UP000799324"/>
    </source>
</evidence>
<dbReference type="AlphaFoldDB" id="A0A6A6TEC5"/>
<evidence type="ECO:0000313" key="1">
    <source>
        <dbReference type="EMBL" id="KAF2657671.1"/>
    </source>
</evidence>
<name>A0A6A6TEC5_9PLEO</name>
<protein>
    <submittedName>
        <fullName evidence="1">Uncharacterized protein</fullName>
    </submittedName>
</protein>
<keyword evidence="2" id="KW-1185">Reference proteome</keyword>